<keyword evidence="4" id="KW-1185">Reference proteome</keyword>
<protein>
    <submittedName>
        <fullName evidence="3">Aste57867_18600 protein</fullName>
    </submittedName>
</protein>
<feature type="compositionally biased region" description="Low complexity" evidence="1">
    <location>
        <begin position="366"/>
        <end position="380"/>
    </location>
</feature>
<dbReference type="EMBL" id="CAADRA010006421">
    <property type="protein sequence ID" value="VFT95335.1"/>
    <property type="molecule type" value="Genomic_DNA"/>
</dbReference>
<evidence type="ECO:0000313" key="2">
    <source>
        <dbReference type="EMBL" id="KAF0689956.1"/>
    </source>
</evidence>
<dbReference type="OrthoDB" id="71512at2759"/>
<dbReference type="AlphaFoldDB" id="A0A485LAR8"/>
<organism evidence="3 4">
    <name type="scientific">Aphanomyces stellatus</name>
    <dbReference type="NCBI Taxonomy" id="120398"/>
    <lineage>
        <taxon>Eukaryota</taxon>
        <taxon>Sar</taxon>
        <taxon>Stramenopiles</taxon>
        <taxon>Oomycota</taxon>
        <taxon>Saprolegniomycetes</taxon>
        <taxon>Saprolegniales</taxon>
        <taxon>Verrucalvaceae</taxon>
        <taxon>Aphanomyces</taxon>
    </lineage>
</organism>
<accession>A0A485LAR8</accession>
<evidence type="ECO:0000313" key="4">
    <source>
        <dbReference type="Proteomes" id="UP000332933"/>
    </source>
</evidence>
<reference evidence="2" key="2">
    <citation type="submission" date="2019-06" db="EMBL/GenBank/DDBJ databases">
        <title>Genomics analysis of Aphanomyces spp. identifies a new class of oomycete effector associated with host adaptation.</title>
        <authorList>
            <person name="Gaulin E."/>
        </authorList>
    </citation>
    <scope>NUCLEOTIDE SEQUENCE</scope>
    <source>
        <strain evidence="2">CBS 578.67</strain>
    </source>
</reference>
<dbReference type="Proteomes" id="UP000332933">
    <property type="component" value="Unassembled WGS sequence"/>
</dbReference>
<feature type="region of interest" description="Disordered" evidence="1">
    <location>
        <begin position="363"/>
        <end position="398"/>
    </location>
</feature>
<evidence type="ECO:0000256" key="1">
    <source>
        <dbReference type="SAM" id="MobiDB-lite"/>
    </source>
</evidence>
<evidence type="ECO:0000313" key="3">
    <source>
        <dbReference type="EMBL" id="VFT95335.1"/>
    </source>
</evidence>
<dbReference type="EMBL" id="VJMH01006400">
    <property type="protein sequence ID" value="KAF0689956.1"/>
    <property type="molecule type" value="Genomic_DNA"/>
</dbReference>
<feature type="compositionally biased region" description="Basic and acidic residues" evidence="1">
    <location>
        <begin position="389"/>
        <end position="398"/>
    </location>
</feature>
<name>A0A485LAR8_9STRA</name>
<gene>
    <name evidence="3" type="primary">Aste57867_18600</name>
    <name evidence="2" type="ORF">As57867_018538</name>
    <name evidence="3" type="ORF">ASTE57867_18600</name>
</gene>
<reference evidence="3 4" key="1">
    <citation type="submission" date="2019-03" db="EMBL/GenBank/DDBJ databases">
        <authorList>
            <person name="Gaulin E."/>
            <person name="Dumas B."/>
        </authorList>
    </citation>
    <scope>NUCLEOTIDE SEQUENCE [LARGE SCALE GENOMIC DNA]</scope>
    <source>
        <strain evidence="3">CBS 568.67</strain>
    </source>
</reference>
<sequence length="728" mass="78902">MSAPAADVSSMDMIRHPGEYTCVVSHTTSLLHCMTLSKPLLSKVHVVKTVDTRTLAALVVEQPDGWSSLHEGHVLVAVNGECVDHMRSSELKAYLMQCSTPYSLTFCHIRRRDVELALQRTDVRGSIMRSCLSPFEMERMLQQVQALIFANDLDAAFGLLSSLPPGAHALVAVYKAEVQCIRALVAGDTLSKAQAVAESDAGAALLARMAALPQLSPVDKLTLDLARAEALAFASVARLLSSTTHSAVPLLRKCHALYTRVGTSFDADSVRLWMSDAARQDMRGRVHCGLGIFALLADIVPPELRWVLALVHENEGMTLHAGMALLHSSWSAPNRRSHWAGLALMNATPMLLQHWVAANHHHKAASRTSSATTTDESSASDCDDDREGDDPTTKPRHDNLLLQSSTLRDVAAACLARHPTWVLVLWAHSTLVTQSDPHHALTLARAADTAWGADKLHLAYPLRLHLGRLHFKCHAFDDATTVFEGMLSAQAKTQAAAINVVEQAACIYLAACLCLETRPNFRFVRTLLARASRLDDPSSSTDGTALFVRRARHYRDLSITRLQLLPFDLLYLCSDNTHHHRRPAYETTSDHAAVLARLDALLPPHAFHSAEAVGIIEGDAGAFLLDALTLRAIVLLHVDPTTASAAFSHVLALASLSSVSSFAAPVASFYLARELASAAPAAAVALLDKSSSDHRDDDDAAAGYLSRRRILRAVVARQLPSANIVTSC</sequence>
<proteinExistence type="predicted"/>